<feature type="compositionally biased region" description="Low complexity" evidence="1">
    <location>
        <begin position="1"/>
        <end position="12"/>
    </location>
</feature>
<gene>
    <name evidence="3" type="ORF">K461DRAFT_322652</name>
</gene>
<dbReference type="AlphaFoldDB" id="A0A9P4J2V9"/>
<sequence length="514" mass="53931">MSSAIASMSDASFKSREGSQHENFPIAVETGKQWPGYEDPGLHPHEYHHEKIPASNPEDHAPEAVPHAAYYARHPPEVVYPGQTQDAPPAAAPQATQRRGRRKLAIILGAIIVLLVIVAAVLGGVLGSRARKDSASSNAPASANSTSPTNSATPSGSASGSSPSSSANPSSSSNSSSPSNSSTTSINPIQAIGKTGLASAASADGTGMLTYYQTSNGSVFEDFYPNNVLNSTESAYQAQGSQMLPITNVMQGSPLAAVTYVNQGAVTRHLFYVISSGSIMHTFSTAASTSWSSPGLISSDDTLFPGSPALCANAFTNSTGFKGVRVYFANANGGFNEYRWDQGSSDITKTWWRGKQYSNVNPNTGCASSMNTNGGTGTWTHVWFQNATSSNIAHYFLANDGEIVSWKSDLTPNAALKTGSSMAVSVDRSGQKQYLFFQGAQDSNLRMFSLSTDPTTDVPTAPMYTFDQLGQSRLAAIAVNSSAQVVLFQDGAGELKAQSVSTQGNVLANATLAQ</sequence>
<proteinExistence type="predicted"/>
<evidence type="ECO:0000313" key="3">
    <source>
        <dbReference type="EMBL" id="KAF2151398.1"/>
    </source>
</evidence>
<keyword evidence="2" id="KW-0472">Membrane</keyword>
<protein>
    <recommendedName>
        <fullName evidence="5">Fucose-specific lectin</fullName>
    </recommendedName>
</protein>
<feature type="region of interest" description="Disordered" evidence="1">
    <location>
        <begin position="130"/>
        <end position="187"/>
    </location>
</feature>
<organism evidence="3 4">
    <name type="scientific">Myriangium duriaei CBS 260.36</name>
    <dbReference type="NCBI Taxonomy" id="1168546"/>
    <lineage>
        <taxon>Eukaryota</taxon>
        <taxon>Fungi</taxon>
        <taxon>Dikarya</taxon>
        <taxon>Ascomycota</taxon>
        <taxon>Pezizomycotina</taxon>
        <taxon>Dothideomycetes</taxon>
        <taxon>Dothideomycetidae</taxon>
        <taxon>Myriangiales</taxon>
        <taxon>Myriangiaceae</taxon>
        <taxon>Myriangium</taxon>
    </lineage>
</organism>
<evidence type="ECO:0000313" key="4">
    <source>
        <dbReference type="Proteomes" id="UP000799439"/>
    </source>
</evidence>
<dbReference type="Proteomes" id="UP000799439">
    <property type="component" value="Unassembled WGS sequence"/>
</dbReference>
<evidence type="ECO:0008006" key="5">
    <source>
        <dbReference type="Google" id="ProtNLM"/>
    </source>
</evidence>
<reference evidence="3" key="1">
    <citation type="journal article" date="2020" name="Stud. Mycol.">
        <title>101 Dothideomycetes genomes: a test case for predicting lifestyles and emergence of pathogens.</title>
        <authorList>
            <person name="Haridas S."/>
            <person name="Albert R."/>
            <person name="Binder M."/>
            <person name="Bloem J."/>
            <person name="Labutti K."/>
            <person name="Salamov A."/>
            <person name="Andreopoulos B."/>
            <person name="Baker S."/>
            <person name="Barry K."/>
            <person name="Bills G."/>
            <person name="Bluhm B."/>
            <person name="Cannon C."/>
            <person name="Castanera R."/>
            <person name="Culley D."/>
            <person name="Daum C."/>
            <person name="Ezra D."/>
            <person name="Gonzalez J."/>
            <person name="Henrissat B."/>
            <person name="Kuo A."/>
            <person name="Liang C."/>
            <person name="Lipzen A."/>
            <person name="Lutzoni F."/>
            <person name="Magnuson J."/>
            <person name="Mondo S."/>
            <person name="Nolan M."/>
            <person name="Ohm R."/>
            <person name="Pangilinan J."/>
            <person name="Park H.-J."/>
            <person name="Ramirez L."/>
            <person name="Alfaro M."/>
            <person name="Sun H."/>
            <person name="Tritt A."/>
            <person name="Yoshinaga Y."/>
            <person name="Zwiers L.-H."/>
            <person name="Turgeon B."/>
            <person name="Goodwin S."/>
            <person name="Spatafora J."/>
            <person name="Crous P."/>
            <person name="Grigoriev I."/>
        </authorList>
    </citation>
    <scope>NUCLEOTIDE SEQUENCE</scope>
    <source>
        <strain evidence="3">CBS 260.36</strain>
    </source>
</reference>
<dbReference type="SUPFAM" id="SSF89372">
    <property type="entry name" value="Fucose-specific lectin"/>
    <property type="match status" value="1"/>
</dbReference>
<dbReference type="OrthoDB" id="3923199at2759"/>
<dbReference type="Gene3D" id="2.120.10.70">
    <property type="entry name" value="Fucose-specific lectin"/>
    <property type="match status" value="1"/>
</dbReference>
<evidence type="ECO:0000256" key="2">
    <source>
        <dbReference type="SAM" id="Phobius"/>
    </source>
</evidence>
<keyword evidence="4" id="KW-1185">Reference proteome</keyword>
<feature type="transmembrane region" description="Helical" evidence="2">
    <location>
        <begin position="104"/>
        <end position="126"/>
    </location>
</feature>
<comment type="caution">
    <text evidence="3">The sequence shown here is derived from an EMBL/GenBank/DDBJ whole genome shotgun (WGS) entry which is preliminary data.</text>
</comment>
<dbReference type="EMBL" id="ML996088">
    <property type="protein sequence ID" value="KAF2151398.1"/>
    <property type="molecule type" value="Genomic_DNA"/>
</dbReference>
<keyword evidence="2" id="KW-0812">Transmembrane</keyword>
<feature type="compositionally biased region" description="Low complexity" evidence="1">
    <location>
        <begin position="135"/>
        <end position="185"/>
    </location>
</feature>
<keyword evidence="2" id="KW-1133">Transmembrane helix</keyword>
<accession>A0A9P4J2V9</accession>
<feature type="compositionally biased region" description="Basic and acidic residues" evidence="1">
    <location>
        <begin position="40"/>
        <end position="62"/>
    </location>
</feature>
<name>A0A9P4J2V9_9PEZI</name>
<feature type="region of interest" description="Disordered" evidence="1">
    <location>
        <begin position="1"/>
        <end position="62"/>
    </location>
</feature>
<evidence type="ECO:0000256" key="1">
    <source>
        <dbReference type="SAM" id="MobiDB-lite"/>
    </source>
</evidence>